<dbReference type="InterPro" id="IPR018227">
    <property type="entry name" value="Amino_acid_transport_2"/>
</dbReference>
<dbReference type="PANTHER" id="PTHR46997">
    <property type="entry name" value="LOW AFFINITY TRYPTOPHAN PERMEASE-RELATED"/>
    <property type="match status" value="1"/>
</dbReference>
<keyword evidence="9 10" id="KW-0472">Membrane</keyword>
<evidence type="ECO:0000256" key="2">
    <source>
        <dbReference type="ARBA" id="ARBA00005452"/>
    </source>
</evidence>
<name>A0ABT0SP02_9GAMM</name>
<accession>A0ABT0SP02</accession>
<evidence type="ECO:0000256" key="10">
    <source>
        <dbReference type="RuleBase" id="RU367149"/>
    </source>
</evidence>
<keyword evidence="8 10" id="KW-1133">Transmembrane helix</keyword>
<feature type="transmembrane region" description="Helical" evidence="10">
    <location>
        <begin position="21"/>
        <end position="42"/>
    </location>
</feature>
<comment type="similarity">
    <text evidence="2 10">Belongs to the amino acid/polyamine transporter 2 family. Mtr/TnaB/TyrP permease subfamily.</text>
</comment>
<comment type="caution">
    <text evidence="11">The sequence shown here is derived from an EMBL/GenBank/DDBJ whole genome shotgun (WGS) entry which is preliminary data.</text>
</comment>
<comment type="subcellular location">
    <subcellularLocation>
        <location evidence="1 10">Cell inner membrane</location>
        <topology evidence="1 10">Multi-pass membrane protein</topology>
    </subcellularLocation>
</comment>
<evidence type="ECO:0000256" key="7">
    <source>
        <dbReference type="ARBA" id="ARBA00022970"/>
    </source>
</evidence>
<reference evidence="11" key="1">
    <citation type="submission" date="2022-05" db="EMBL/GenBank/DDBJ databases">
        <title>Halomonas geminus sp. nov. and Halomonas llamarensis sp. nov. isolated from high-altitude salars of the Atacama Desert.</title>
        <authorList>
            <person name="Hintersatz C."/>
            <person name="Rojas L.A."/>
            <person name="Wei T.-S."/>
            <person name="Kutschke S."/>
            <person name="Lehmann F."/>
            <person name="Jain R."/>
            <person name="Pollmann K."/>
        </authorList>
    </citation>
    <scope>NUCLEOTIDE SEQUENCE</scope>
    <source>
        <strain evidence="11">ATCHA</strain>
    </source>
</reference>
<evidence type="ECO:0000256" key="5">
    <source>
        <dbReference type="ARBA" id="ARBA00022519"/>
    </source>
</evidence>
<feature type="transmembrane region" description="Helical" evidence="10">
    <location>
        <begin position="101"/>
        <end position="122"/>
    </location>
</feature>
<gene>
    <name evidence="11" type="ORF">M8006_05850</name>
</gene>
<evidence type="ECO:0000313" key="12">
    <source>
        <dbReference type="Proteomes" id="UP001165308"/>
    </source>
</evidence>
<feature type="transmembrane region" description="Helical" evidence="10">
    <location>
        <begin position="230"/>
        <end position="250"/>
    </location>
</feature>
<evidence type="ECO:0000313" key="11">
    <source>
        <dbReference type="EMBL" id="MCL7929515.1"/>
    </source>
</evidence>
<feature type="transmembrane region" description="Helical" evidence="10">
    <location>
        <begin position="390"/>
        <end position="413"/>
    </location>
</feature>
<keyword evidence="3 10" id="KW-0813">Transport</keyword>
<feature type="transmembrane region" description="Helical" evidence="10">
    <location>
        <begin position="128"/>
        <end position="146"/>
    </location>
</feature>
<feature type="transmembrane region" description="Helical" evidence="10">
    <location>
        <begin position="287"/>
        <end position="315"/>
    </location>
</feature>
<comment type="caution">
    <text evidence="10">Lacks conserved residue(s) required for the propagation of feature annotation.</text>
</comment>
<keyword evidence="12" id="KW-1185">Reference proteome</keyword>
<dbReference type="PRINTS" id="PR00166">
    <property type="entry name" value="AROAAPRMEASE"/>
</dbReference>
<dbReference type="InterPro" id="IPR013059">
    <property type="entry name" value="Trp_tyr_transpt"/>
</dbReference>
<dbReference type="Proteomes" id="UP001165308">
    <property type="component" value="Unassembled WGS sequence"/>
</dbReference>
<feature type="transmembrane region" description="Helical" evidence="10">
    <location>
        <begin position="327"/>
        <end position="344"/>
    </location>
</feature>
<organism evidence="11 12">
    <name type="scientific">Halomonas llamarensis</name>
    <dbReference type="NCBI Taxonomy" id="2945104"/>
    <lineage>
        <taxon>Bacteria</taxon>
        <taxon>Pseudomonadati</taxon>
        <taxon>Pseudomonadota</taxon>
        <taxon>Gammaproteobacteria</taxon>
        <taxon>Oceanospirillales</taxon>
        <taxon>Halomonadaceae</taxon>
        <taxon>Halomonas</taxon>
    </lineage>
</organism>
<feature type="transmembrane region" description="Helical" evidence="10">
    <location>
        <begin position="158"/>
        <end position="178"/>
    </location>
</feature>
<evidence type="ECO:0000256" key="8">
    <source>
        <dbReference type="ARBA" id="ARBA00022989"/>
    </source>
</evidence>
<evidence type="ECO:0000256" key="6">
    <source>
        <dbReference type="ARBA" id="ARBA00022692"/>
    </source>
</evidence>
<comment type="function">
    <text evidence="10">Involved in transporting aromatic amino acids across the cytoplasmic membrane.</text>
</comment>
<protein>
    <recommendedName>
        <fullName evidence="10">Aromatic amino acid permease</fullName>
    </recommendedName>
</protein>
<keyword evidence="7 10" id="KW-0029">Amino-acid transport</keyword>
<evidence type="ECO:0000256" key="1">
    <source>
        <dbReference type="ARBA" id="ARBA00004429"/>
    </source>
</evidence>
<keyword evidence="5 10" id="KW-0997">Cell inner membrane</keyword>
<evidence type="ECO:0000256" key="4">
    <source>
        <dbReference type="ARBA" id="ARBA00022475"/>
    </source>
</evidence>
<dbReference type="NCBIfam" id="TIGR00837">
    <property type="entry name" value="araaP"/>
    <property type="match status" value="1"/>
</dbReference>
<dbReference type="EMBL" id="JAMJPJ010000006">
    <property type="protein sequence ID" value="MCL7929515.1"/>
    <property type="molecule type" value="Genomic_DNA"/>
</dbReference>
<evidence type="ECO:0000256" key="3">
    <source>
        <dbReference type="ARBA" id="ARBA00022448"/>
    </source>
</evidence>
<feature type="transmembrane region" description="Helical" evidence="10">
    <location>
        <begin position="193"/>
        <end position="210"/>
    </location>
</feature>
<dbReference type="Gene3D" id="1.20.1740.10">
    <property type="entry name" value="Amino acid/polyamine transporter I"/>
    <property type="match status" value="1"/>
</dbReference>
<keyword evidence="4 10" id="KW-1003">Cell membrane</keyword>
<feature type="transmembrane region" description="Helical" evidence="10">
    <location>
        <begin position="48"/>
        <end position="71"/>
    </location>
</feature>
<dbReference type="RefSeq" id="WP_250080530.1">
    <property type="nucleotide sequence ID" value="NZ_JAMJPJ010000006.1"/>
</dbReference>
<keyword evidence="6 10" id="KW-0812">Transmembrane</keyword>
<dbReference type="Pfam" id="PF03222">
    <property type="entry name" value="Trp_Tyr_perm"/>
    <property type="match status" value="1"/>
</dbReference>
<sequence>MVMLYHAMGDRMITMTNKPSIFGGASIVASVCVGAGMLGLPTAGAGAWMLWSALALIITMLVMTVSGWMLLEALKNYEYRASFSTVTKDLLGNKVNLVNNVMVYFVGGILLYAYITSAGLMIEKVVNVSSEVASILFAFVFSAFVLHSTRSVDRVSVILIIFMILSFLFGVFGLTFNVDMSNLFNGFSQESHYFPYVFAMFPVALTSFGYHHSVASLRSYYKSEDLAKRAILIGTLIALCLYVVWVFSVYGNLPRYEFGPVISQGGDVDVLLSSLGGAIESERVSNIISIFSAAAIFSSFVGVGLGVFDFIADLLGFENNRKGRMKTWVATFFPPLVLSLFFPFGFLIAIGYAGAAATVWTCIVPALLARKSRAMATGEAGFVAPGGSKMIVLVVFYGVAVAVLHFMGVLGLLPHPGL</sequence>
<evidence type="ECO:0000256" key="9">
    <source>
        <dbReference type="ARBA" id="ARBA00023136"/>
    </source>
</evidence>
<proteinExistence type="inferred from homology"/>
<dbReference type="PANTHER" id="PTHR46997:SF1">
    <property type="entry name" value="LOW AFFINITY TRYPTOPHAN PERMEASE-RELATED"/>
    <property type="match status" value="1"/>
</dbReference>